<dbReference type="PANTHER" id="PTHR47163:SF2">
    <property type="entry name" value="SI:DKEY-17M8.2"/>
    <property type="match status" value="1"/>
</dbReference>
<reference evidence="2" key="1">
    <citation type="submission" date="2014-09" db="EMBL/GenBank/DDBJ databases">
        <authorList>
            <person name="Aslett A.Martin."/>
        </authorList>
    </citation>
    <scope>NUCLEOTIDE SEQUENCE</scope>
    <source>
        <strain evidence="2">ED321 Heterogonic</strain>
    </source>
</reference>
<dbReference type="CTD" id="36373956"/>
<proteinExistence type="predicted"/>
<protein>
    <submittedName>
        <fullName evidence="2 4">Transposase, ISXO2-like domain-containing protein</fullName>
    </submittedName>
</protein>
<dbReference type="SMART" id="SM01126">
    <property type="entry name" value="DDE_Tnp_IS1595"/>
    <property type="match status" value="1"/>
</dbReference>
<evidence type="ECO:0000313" key="2">
    <source>
        <dbReference type="EMBL" id="CEF61588.1"/>
    </source>
</evidence>
<dbReference type="RefSeq" id="XP_024500797.1">
    <property type="nucleotide sequence ID" value="XM_024646635.1"/>
</dbReference>
<dbReference type="OrthoDB" id="5809873at2759"/>
<reference evidence="3" key="2">
    <citation type="submission" date="2014-09" db="EMBL/GenBank/DDBJ databases">
        <authorList>
            <person name="Martin A.A."/>
        </authorList>
    </citation>
    <scope>NUCLEOTIDE SEQUENCE</scope>
    <source>
        <strain evidence="3">ED321</strain>
    </source>
</reference>
<dbReference type="GeneID" id="36373956"/>
<name>A0A090MTE1_STRRB</name>
<evidence type="ECO:0000313" key="5">
    <source>
        <dbReference type="WormBase" id="SRAE_0000070600"/>
    </source>
</evidence>
<evidence type="ECO:0000313" key="3">
    <source>
        <dbReference type="Proteomes" id="UP000035682"/>
    </source>
</evidence>
<sequence length="236" mass="27543">MNAYQLYKDIPDETAAVRYLQKLGLIPETKECENSHEMKLCVSTVIRWRCFLRGCRKQVGVPANKELSGKRMKKELELDPGTTVDWNSLLRERSLPIYGEEGGKKLTVDETIFSRRKNNCGRILPQQWCFGRICKETKECFVEPVANKASETLMKLLKKTVASETLIISDMWRSYSQVSDSGYEHLELNHKYNFVDPLTNAHTQNIERVWRSVKERSKKHCGTRKSMLEDYMYEFT</sequence>
<dbReference type="WBParaSite" id="SRAE_0000070600.1">
    <property type="protein sequence ID" value="SRAE_0000070600.1"/>
    <property type="gene ID" value="WBGene00256458"/>
</dbReference>
<feature type="domain" description="ISXO2-like transposase" evidence="1">
    <location>
        <begin position="96"/>
        <end position="235"/>
    </location>
</feature>
<dbReference type="Proteomes" id="UP000035682">
    <property type="component" value="Unplaced"/>
</dbReference>
<dbReference type="AlphaFoldDB" id="A0A090MTE1"/>
<dbReference type="PANTHER" id="PTHR47163">
    <property type="entry name" value="DDE_TNP_IS1595 DOMAIN-CONTAINING PROTEIN"/>
    <property type="match status" value="1"/>
</dbReference>
<dbReference type="InterPro" id="IPR024445">
    <property type="entry name" value="Tnp_ISXO2-like"/>
</dbReference>
<dbReference type="Pfam" id="PF12762">
    <property type="entry name" value="DDE_Tnp_IS1595"/>
    <property type="match status" value="1"/>
</dbReference>
<evidence type="ECO:0000313" key="4">
    <source>
        <dbReference type="WBParaSite" id="SRAE_0000070600.1"/>
    </source>
</evidence>
<reference evidence="4" key="3">
    <citation type="submission" date="2020-12" db="UniProtKB">
        <authorList>
            <consortium name="WormBaseParasite"/>
        </authorList>
    </citation>
    <scope>IDENTIFICATION</scope>
</reference>
<keyword evidence="3" id="KW-1185">Reference proteome</keyword>
<dbReference type="InterPro" id="IPR053164">
    <property type="entry name" value="IS1016-like_transposase"/>
</dbReference>
<organism evidence="2">
    <name type="scientific">Strongyloides ratti</name>
    <name type="common">Parasitic roundworm</name>
    <dbReference type="NCBI Taxonomy" id="34506"/>
    <lineage>
        <taxon>Eukaryota</taxon>
        <taxon>Metazoa</taxon>
        <taxon>Ecdysozoa</taxon>
        <taxon>Nematoda</taxon>
        <taxon>Chromadorea</taxon>
        <taxon>Rhabditida</taxon>
        <taxon>Tylenchina</taxon>
        <taxon>Panagrolaimomorpha</taxon>
        <taxon>Strongyloidoidea</taxon>
        <taxon>Strongyloididae</taxon>
        <taxon>Strongyloides</taxon>
    </lineage>
</organism>
<gene>
    <name evidence="2 4 5" type="ORF">SRAE_0000070600</name>
</gene>
<evidence type="ECO:0000259" key="1">
    <source>
        <dbReference type="SMART" id="SM01126"/>
    </source>
</evidence>
<accession>A0A090MTE1</accession>
<dbReference type="WormBase" id="SRAE_0000070600">
    <property type="protein sequence ID" value="SRP09432"/>
    <property type="gene ID" value="WBGene00256458"/>
</dbReference>
<dbReference type="EMBL" id="LN609416">
    <property type="protein sequence ID" value="CEF61588.1"/>
    <property type="molecule type" value="Genomic_DNA"/>
</dbReference>